<keyword evidence="8 11" id="KW-1133">Transmembrane helix</keyword>
<keyword evidence="4 13" id="KW-0645">Protease</keyword>
<evidence type="ECO:0000256" key="10">
    <source>
        <dbReference type="ARBA" id="ARBA00023136"/>
    </source>
</evidence>
<evidence type="ECO:0000256" key="8">
    <source>
        <dbReference type="ARBA" id="ARBA00022989"/>
    </source>
</evidence>
<evidence type="ECO:0000259" key="12">
    <source>
        <dbReference type="SMART" id="SM00228"/>
    </source>
</evidence>
<comment type="caution">
    <text evidence="13">The sequence shown here is derived from an EMBL/GenBank/DDBJ whole genome shotgun (WGS) entry which is preliminary data.</text>
</comment>
<evidence type="ECO:0000256" key="11">
    <source>
        <dbReference type="RuleBase" id="RU362031"/>
    </source>
</evidence>
<dbReference type="STRING" id="1618436.UV59_C0013G0035"/>
<organism evidence="13 14">
    <name type="scientific">Candidatus Gottesmanbacteria bacterium GW2011_GWA1_43_11</name>
    <dbReference type="NCBI Taxonomy" id="1618436"/>
    <lineage>
        <taxon>Bacteria</taxon>
        <taxon>Candidatus Gottesmaniibacteriota</taxon>
    </lineage>
</organism>
<dbReference type="SMART" id="SM00228">
    <property type="entry name" value="PDZ"/>
    <property type="match status" value="1"/>
</dbReference>
<dbReference type="GO" id="GO:0046872">
    <property type="term" value="F:metal ion binding"/>
    <property type="evidence" value="ECO:0007669"/>
    <property type="project" value="UniProtKB-KW"/>
</dbReference>
<dbReference type="EC" id="3.4.24.-" evidence="11"/>
<comment type="similarity">
    <text evidence="3 11">Belongs to the peptidase M50B family.</text>
</comment>
<dbReference type="PANTHER" id="PTHR42837">
    <property type="entry name" value="REGULATOR OF SIGMA-E PROTEASE RSEP"/>
    <property type="match status" value="1"/>
</dbReference>
<keyword evidence="6 11" id="KW-0378">Hydrolase</keyword>
<evidence type="ECO:0000256" key="9">
    <source>
        <dbReference type="ARBA" id="ARBA00023049"/>
    </source>
</evidence>
<evidence type="ECO:0000256" key="7">
    <source>
        <dbReference type="ARBA" id="ARBA00022833"/>
    </source>
</evidence>
<dbReference type="InterPro" id="IPR001478">
    <property type="entry name" value="PDZ"/>
</dbReference>
<dbReference type="GO" id="GO:0016020">
    <property type="term" value="C:membrane"/>
    <property type="evidence" value="ECO:0007669"/>
    <property type="project" value="UniProtKB-SubCell"/>
</dbReference>
<dbReference type="CDD" id="cd06163">
    <property type="entry name" value="S2P-M50_PDZ_RseP-like"/>
    <property type="match status" value="1"/>
</dbReference>
<dbReference type="GO" id="GO:0006508">
    <property type="term" value="P:proteolysis"/>
    <property type="evidence" value="ECO:0007669"/>
    <property type="project" value="UniProtKB-KW"/>
</dbReference>
<reference evidence="13 14" key="1">
    <citation type="journal article" date="2015" name="Nature">
        <title>rRNA introns, odd ribosomes, and small enigmatic genomes across a large radiation of phyla.</title>
        <authorList>
            <person name="Brown C.T."/>
            <person name="Hug L.A."/>
            <person name="Thomas B.C."/>
            <person name="Sharon I."/>
            <person name="Castelle C.J."/>
            <person name="Singh A."/>
            <person name="Wilkins M.J."/>
            <person name="Williams K.H."/>
            <person name="Banfield J.F."/>
        </authorList>
    </citation>
    <scope>NUCLEOTIDE SEQUENCE [LARGE SCALE GENOMIC DNA]</scope>
</reference>
<keyword evidence="7 11" id="KW-0862">Zinc</keyword>
<evidence type="ECO:0000256" key="4">
    <source>
        <dbReference type="ARBA" id="ARBA00022670"/>
    </source>
</evidence>
<dbReference type="InterPro" id="IPR004387">
    <property type="entry name" value="Pept_M50_Zn"/>
</dbReference>
<evidence type="ECO:0000256" key="5">
    <source>
        <dbReference type="ARBA" id="ARBA00022692"/>
    </source>
</evidence>
<accession>A0A0G1CH51</accession>
<feature type="transmembrane region" description="Helical" evidence="11">
    <location>
        <begin position="333"/>
        <end position="351"/>
    </location>
</feature>
<comment type="subcellular location">
    <subcellularLocation>
        <location evidence="2">Membrane</location>
        <topology evidence="2">Multi-pass membrane protein</topology>
    </subcellularLocation>
</comment>
<dbReference type="NCBIfam" id="TIGR00054">
    <property type="entry name" value="RIP metalloprotease RseP"/>
    <property type="match status" value="1"/>
</dbReference>
<feature type="transmembrane region" description="Helical" evidence="11">
    <location>
        <begin position="6"/>
        <end position="25"/>
    </location>
</feature>
<keyword evidence="11" id="KW-0479">Metal-binding</keyword>
<evidence type="ECO:0000313" key="13">
    <source>
        <dbReference type="EMBL" id="KKS84857.1"/>
    </source>
</evidence>
<dbReference type="AlphaFoldDB" id="A0A0G1CH51"/>
<comment type="cofactor">
    <cofactor evidence="1 11">
        <name>Zn(2+)</name>
        <dbReference type="ChEBI" id="CHEBI:29105"/>
    </cofactor>
</comment>
<dbReference type="Pfam" id="PF17820">
    <property type="entry name" value="PDZ_6"/>
    <property type="match status" value="1"/>
</dbReference>
<dbReference type="InterPro" id="IPR008915">
    <property type="entry name" value="Peptidase_M50"/>
</dbReference>
<dbReference type="InterPro" id="IPR036034">
    <property type="entry name" value="PDZ_sf"/>
</dbReference>
<name>A0A0G1CH51_9BACT</name>
<gene>
    <name evidence="13" type="ORF">UV59_C0013G0035</name>
</gene>
<evidence type="ECO:0000256" key="3">
    <source>
        <dbReference type="ARBA" id="ARBA00007931"/>
    </source>
</evidence>
<evidence type="ECO:0000313" key="14">
    <source>
        <dbReference type="Proteomes" id="UP000034543"/>
    </source>
</evidence>
<proteinExistence type="inferred from homology"/>
<evidence type="ECO:0000256" key="2">
    <source>
        <dbReference type="ARBA" id="ARBA00004141"/>
    </source>
</evidence>
<sequence length="357" mass="39155">MFITAIVFIVILSILVFVHEFGHFITAKKLGMGVEEFGFGLPPRLWGKKVGETIYSINWLPVGGFVKLAGEDLEPGQEKEIDPKQRKRFFWARSKKERAAVLLAGVSMNFVLAVVIISFIFTHGVYLPTDQVHVETVSANSPAALAGLQERDLIISLAGKTVTTTEEFIAITQENLEQPVELKVVRNGEPITVSVTPRKNPPEGEGAMGVAISDIELRKYPWYLAPFYGLKESLYISYLTLVSLGQTLVKLVTFQTSKIDVAGPIGIAEATGQAVKYGYIAVLQLTSLLSLNLAILNALPIPALDGGRLLFVVFEKFLGRKVKPKVEAAAHQIGLMFLLGLIALVTINDIIRILRRG</sequence>
<keyword evidence="9 11" id="KW-0482">Metalloprotease</keyword>
<evidence type="ECO:0000256" key="1">
    <source>
        <dbReference type="ARBA" id="ARBA00001947"/>
    </source>
</evidence>
<keyword evidence="5 11" id="KW-0812">Transmembrane</keyword>
<keyword evidence="10 11" id="KW-0472">Membrane</keyword>
<dbReference type="Proteomes" id="UP000034543">
    <property type="component" value="Unassembled WGS sequence"/>
</dbReference>
<protein>
    <recommendedName>
        <fullName evidence="11">Zinc metalloprotease</fullName>
        <ecNumber evidence="11">3.4.24.-</ecNumber>
    </recommendedName>
</protein>
<dbReference type="PANTHER" id="PTHR42837:SF2">
    <property type="entry name" value="MEMBRANE METALLOPROTEASE ARASP2, CHLOROPLASTIC-RELATED"/>
    <property type="match status" value="1"/>
</dbReference>
<dbReference type="Gene3D" id="2.30.42.10">
    <property type="match status" value="1"/>
</dbReference>
<dbReference type="CDD" id="cd23081">
    <property type="entry name" value="cpPDZ_EcRseP-like"/>
    <property type="match status" value="1"/>
</dbReference>
<dbReference type="EMBL" id="LCFB01000013">
    <property type="protein sequence ID" value="KKS84857.1"/>
    <property type="molecule type" value="Genomic_DNA"/>
</dbReference>
<feature type="domain" description="PDZ" evidence="12">
    <location>
        <begin position="110"/>
        <end position="188"/>
    </location>
</feature>
<dbReference type="Pfam" id="PF02163">
    <property type="entry name" value="Peptidase_M50"/>
    <property type="match status" value="1"/>
</dbReference>
<dbReference type="InterPro" id="IPR041489">
    <property type="entry name" value="PDZ_6"/>
</dbReference>
<evidence type="ECO:0000256" key="6">
    <source>
        <dbReference type="ARBA" id="ARBA00022801"/>
    </source>
</evidence>
<dbReference type="GO" id="GO:0004222">
    <property type="term" value="F:metalloendopeptidase activity"/>
    <property type="evidence" value="ECO:0007669"/>
    <property type="project" value="InterPro"/>
</dbReference>
<feature type="transmembrane region" description="Helical" evidence="11">
    <location>
        <begin position="99"/>
        <end position="121"/>
    </location>
</feature>
<dbReference type="SUPFAM" id="SSF50156">
    <property type="entry name" value="PDZ domain-like"/>
    <property type="match status" value="1"/>
</dbReference>